<comment type="caution">
    <text evidence="9">The sequence shown here is derived from an EMBL/GenBank/DDBJ whole genome shotgun (WGS) entry which is preliminary data.</text>
</comment>
<feature type="domain" description="ABC transmembrane type-1" evidence="8">
    <location>
        <begin position="76"/>
        <end position="267"/>
    </location>
</feature>
<feature type="transmembrane region" description="Helical" evidence="7">
    <location>
        <begin position="113"/>
        <end position="134"/>
    </location>
</feature>
<dbReference type="SUPFAM" id="SSF161098">
    <property type="entry name" value="MetI-like"/>
    <property type="match status" value="1"/>
</dbReference>
<accession>A0A1E3AVZ2</accession>
<proteinExistence type="inferred from homology"/>
<comment type="similarity">
    <text evidence="7">Belongs to the binding-protein-dependent transport system permease family.</text>
</comment>
<evidence type="ECO:0000256" key="1">
    <source>
        <dbReference type="ARBA" id="ARBA00004651"/>
    </source>
</evidence>
<dbReference type="Gene3D" id="1.10.3720.10">
    <property type="entry name" value="MetI-like"/>
    <property type="match status" value="1"/>
</dbReference>
<evidence type="ECO:0000256" key="3">
    <source>
        <dbReference type="ARBA" id="ARBA00022475"/>
    </source>
</evidence>
<dbReference type="PANTHER" id="PTHR43744:SF6">
    <property type="entry name" value="ABC TRANSPORTER PERMEASE PROTEIN YESQ-RELATED"/>
    <property type="match status" value="1"/>
</dbReference>
<evidence type="ECO:0000259" key="8">
    <source>
        <dbReference type="PROSITE" id="PS50928"/>
    </source>
</evidence>
<feature type="transmembrane region" description="Helical" evidence="7">
    <location>
        <begin position="12"/>
        <end position="33"/>
    </location>
</feature>
<evidence type="ECO:0000256" key="2">
    <source>
        <dbReference type="ARBA" id="ARBA00022448"/>
    </source>
</evidence>
<feature type="transmembrane region" description="Helical" evidence="7">
    <location>
        <begin position="246"/>
        <end position="267"/>
    </location>
</feature>
<keyword evidence="3" id="KW-1003">Cell membrane</keyword>
<dbReference type="EMBL" id="MCGI01000001">
    <property type="protein sequence ID" value="ODM12880.1"/>
    <property type="molecule type" value="Genomic_DNA"/>
</dbReference>
<feature type="transmembrane region" description="Helical" evidence="7">
    <location>
        <begin position="191"/>
        <end position="210"/>
    </location>
</feature>
<protein>
    <submittedName>
        <fullName evidence="9">L-arabinose transport system permease protein AraQ</fullName>
    </submittedName>
</protein>
<feature type="transmembrane region" description="Helical" evidence="7">
    <location>
        <begin position="80"/>
        <end position="101"/>
    </location>
</feature>
<dbReference type="InterPro" id="IPR000515">
    <property type="entry name" value="MetI-like"/>
</dbReference>
<organism evidence="9 10">
    <name type="scientific">Eisenbergiella tayi</name>
    <dbReference type="NCBI Taxonomy" id="1432052"/>
    <lineage>
        <taxon>Bacteria</taxon>
        <taxon>Bacillati</taxon>
        <taxon>Bacillota</taxon>
        <taxon>Clostridia</taxon>
        <taxon>Lachnospirales</taxon>
        <taxon>Lachnospiraceae</taxon>
        <taxon>Eisenbergiella</taxon>
    </lineage>
</organism>
<evidence type="ECO:0000313" key="10">
    <source>
        <dbReference type="Proteomes" id="UP000095003"/>
    </source>
</evidence>
<evidence type="ECO:0000256" key="4">
    <source>
        <dbReference type="ARBA" id="ARBA00022692"/>
    </source>
</evidence>
<comment type="subcellular location">
    <subcellularLocation>
        <location evidence="1 7">Cell membrane</location>
        <topology evidence="1 7">Multi-pass membrane protein</topology>
    </subcellularLocation>
</comment>
<dbReference type="GO" id="GO:0055085">
    <property type="term" value="P:transmembrane transport"/>
    <property type="evidence" value="ECO:0007669"/>
    <property type="project" value="InterPro"/>
</dbReference>
<reference evidence="9 10" key="1">
    <citation type="submission" date="2016-07" db="EMBL/GenBank/DDBJ databases">
        <title>Characterization of isolates of Eisenbergiella tayi derived from blood cultures, using whole genome sequencing.</title>
        <authorList>
            <person name="Burdz T."/>
            <person name="Wiebe D."/>
            <person name="Huynh C."/>
            <person name="Bernard K."/>
        </authorList>
    </citation>
    <scope>NUCLEOTIDE SEQUENCE [LARGE SCALE GENOMIC DNA]</scope>
    <source>
        <strain evidence="9 10">NML 120489</strain>
    </source>
</reference>
<gene>
    <name evidence="9" type="primary">araQ_14</name>
    <name evidence="9" type="ORF">BEH84_00595</name>
</gene>
<keyword evidence="6 7" id="KW-0472">Membrane</keyword>
<dbReference type="Proteomes" id="UP000095003">
    <property type="component" value="Unassembled WGS sequence"/>
</dbReference>
<evidence type="ECO:0000256" key="5">
    <source>
        <dbReference type="ARBA" id="ARBA00022989"/>
    </source>
</evidence>
<keyword evidence="2 7" id="KW-0813">Transport</keyword>
<sequence length="282" mass="31719">MGMNVKKTMGTICYHVFVCAFGLVMIYPVLWMITGSLKNNTEILNGSLGLIPPNWRWDNYATGWRGFGGVGFGNFFRNSFIVTVISTAATVISSGCVAYAFARIKYKGRNIWFALMLATMMLPGQIIMIPQYIIYNKLGLVPSFVPLVLPHFFGQAFFIYQMMQFMASIPRELDEAATIDGCSKYSIFTRIILPLLKPSIVTTIIIQFYWKWDDFMGPLLYLSQPKTYTVSLAIKLFADSTSTTDYGAMFAMSTLSLLPVFLIFLFFNKYLVEGISTSGLKG</sequence>
<dbReference type="PATRIC" id="fig|1432052.3.peg.649"/>
<keyword evidence="5 7" id="KW-1133">Transmembrane helix</keyword>
<dbReference type="InterPro" id="IPR035906">
    <property type="entry name" value="MetI-like_sf"/>
</dbReference>
<dbReference type="PANTHER" id="PTHR43744">
    <property type="entry name" value="ABC TRANSPORTER PERMEASE PROTEIN MG189-RELATED-RELATED"/>
    <property type="match status" value="1"/>
</dbReference>
<evidence type="ECO:0000256" key="6">
    <source>
        <dbReference type="ARBA" id="ARBA00023136"/>
    </source>
</evidence>
<dbReference type="Pfam" id="PF00528">
    <property type="entry name" value="BPD_transp_1"/>
    <property type="match status" value="1"/>
</dbReference>
<name>A0A1E3AVZ2_9FIRM</name>
<dbReference type="CDD" id="cd06261">
    <property type="entry name" value="TM_PBP2"/>
    <property type="match status" value="1"/>
</dbReference>
<keyword evidence="4 7" id="KW-0812">Transmembrane</keyword>
<feature type="transmembrane region" description="Helical" evidence="7">
    <location>
        <begin position="140"/>
        <end position="160"/>
    </location>
</feature>
<evidence type="ECO:0000313" key="9">
    <source>
        <dbReference type="EMBL" id="ODM12880.1"/>
    </source>
</evidence>
<evidence type="ECO:0000256" key="7">
    <source>
        <dbReference type="RuleBase" id="RU363032"/>
    </source>
</evidence>
<dbReference type="AlphaFoldDB" id="A0A1E3AVZ2"/>
<dbReference type="GO" id="GO:0005886">
    <property type="term" value="C:plasma membrane"/>
    <property type="evidence" value="ECO:0007669"/>
    <property type="project" value="UniProtKB-SubCell"/>
</dbReference>
<dbReference type="PROSITE" id="PS50928">
    <property type="entry name" value="ABC_TM1"/>
    <property type="match status" value="1"/>
</dbReference>